<evidence type="ECO:0000313" key="3">
    <source>
        <dbReference type="Proteomes" id="UP001172155"/>
    </source>
</evidence>
<evidence type="ECO:0000313" key="2">
    <source>
        <dbReference type="EMBL" id="KAK0742745.1"/>
    </source>
</evidence>
<dbReference type="AlphaFoldDB" id="A0AA40ENT4"/>
<keyword evidence="3" id="KW-1185">Reference proteome</keyword>
<sequence length="146" mass="15675">MTTLNLRLLVFTLLSLVLPTSILATPLSTTRQVGIPCGPNVCTNGTVCCNRSCGTCTKPGDKCLAVICPKVVVEAAPVAAEKQKRQDIPRLRQCGSKKCGMGQRCCNAACGHCVGPFEVCLPSVCDIKLERDIRGREWEGGRGRRV</sequence>
<comment type="caution">
    <text evidence="2">The sequence shown here is derived from an EMBL/GenBank/DDBJ whole genome shotgun (WGS) entry which is preliminary data.</text>
</comment>
<dbReference type="Proteomes" id="UP001172155">
    <property type="component" value="Unassembled WGS sequence"/>
</dbReference>
<reference evidence="2" key="1">
    <citation type="submission" date="2023-06" db="EMBL/GenBank/DDBJ databases">
        <title>Genome-scale phylogeny and comparative genomics of the fungal order Sordariales.</title>
        <authorList>
            <consortium name="Lawrence Berkeley National Laboratory"/>
            <person name="Hensen N."/>
            <person name="Bonometti L."/>
            <person name="Westerberg I."/>
            <person name="Brannstrom I.O."/>
            <person name="Guillou S."/>
            <person name="Cros-Aarteil S."/>
            <person name="Calhoun S."/>
            <person name="Haridas S."/>
            <person name="Kuo A."/>
            <person name="Mondo S."/>
            <person name="Pangilinan J."/>
            <person name="Riley R."/>
            <person name="LaButti K."/>
            <person name="Andreopoulos B."/>
            <person name="Lipzen A."/>
            <person name="Chen C."/>
            <person name="Yanf M."/>
            <person name="Daum C."/>
            <person name="Ng V."/>
            <person name="Clum A."/>
            <person name="Steindorff A."/>
            <person name="Ohm R."/>
            <person name="Martin F."/>
            <person name="Silar P."/>
            <person name="Natvig D."/>
            <person name="Lalanne C."/>
            <person name="Gautier V."/>
            <person name="Ament-velasquez S.L."/>
            <person name="Kruys A."/>
            <person name="Hutchinson M.I."/>
            <person name="Powell A.J."/>
            <person name="Barry K."/>
            <person name="Miller A.N."/>
            <person name="Grigoriev I.V."/>
            <person name="Debuchy R."/>
            <person name="Gladieux P."/>
            <person name="Thoren M.H."/>
            <person name="Johannesson H."/>
        </authorList>
    </citation>
    <scope>NUCLEOTIDE SEQUENCE</scope>
    <source>
        <strain evidence="2">SMH3187-1</strain>
    </source>
</reference>
<evidence type="ECO:0008006" key="4">
    <source>
        <dbReference type="Google" id="ProtNLM"/>
    </source>
</evidence>
<dbReference type="EMBL" id="JAUKUD010000005">
    <property type="protein sequence ID" value="KAK0742745.1"/>
    <property type="molecule type" value="Genomic_DNA"/>
</dbReference>
<feature type="signal peptide" evidence="1">
    <location>
        <begin position="1"/>
        <end position="24"/>
    </location>
</feature>
<keyword evidence="1" id="KW-0732">Signal</keyword>
<proteinExistence type="predicted"/>
<gene>
    <name evidence="2" type="ORF">B0T18DRAFT_327927</name>
</gene>
<feature type="chain" id="PRO_5041402378" description="WAP domain-containing protein" evidence="1">
    <location>
        <begin position="25"/>
        <end position="146"/>
    </location>
</feature>
<organism evidence="2 3">
    <name type="scientific">Schizothecium vesticola</name>
    <dbReference type="NCBI Taxonomy" id="314040"/>
    <lineage>
        <taxon>Eukaryota</taxon>
        <taxon>Fungi</taxon>
        <taxon>Dikarya</taxon>
        <taxon>Ascomycota</taxon>
        <taxon>Pezizomycotina</taxon>
        <taxon>Sordariomycetes</taxon>
        <taxon>Sordariomycetidae</taxon>
        <taxon>Sordariales</taxon>
        <taxon>Schizotheciaceae</taxon>
        <taxon>Schizothecium</taxon>
    </lineage>
</organism>
<evidence type="ECO:0000256" key="1">
    <source>
        <dbReference type="SAM" id="SignalP"/>
    </source>
</evidence>
<name>A0AA40ENT4_9PEZI</name>
<protein>
    <recommendedName>
        <fullName evidence="4">WAP domain-containing protein</fullName>
    </recommendedName>
</protein>
<accession>A0AA40ENT4</accession>